<dbReference type="AlphaFoldDB" id="A0A8H6BVG5"/>
<evidence type="ECO:0000256" key="5">
    <source>
        <dbReference type="ARBA" id="ARBA00023128"/>
    </source>
</evidence>
<protein>
    <recommendedName>
        <fullName evidence="10">Cytochrome c oxidase polypeptide VIIA</fullName>
    </recommendedName>
</protein>
<evidence type="ECO:0008006" key="10">
    <source>
        <dbReference type="Google" id="ProtNLM"/>
    </source>
</evidence>
<evidence type="ECO:0000256" key="3">
    <source>
        <dbReference type="ARBA" id="ARBA00022792"/>
    </source>
</evidence>
<dbReference type="CDD" id="cd22888">
    <property type="entry name" value="CcO_VIIa_fungal"/>
    <property type="match status" value="1"/>
</dbReference>
<keyword evidence="4 7" id="KW-1133">Transmembrane helix</keyword>
<feature type="transmembrane region" description="Helical" evidence="7">
    <location>
        <begin position="14"/>
        <end position="33"/>
    </location>
</feature>
<evidence type="ECO:0000256" key="2">
    <source>
        <dbReference type="ARBA" id="ARBA00022692"/>
    </source>
</evidence>
<dbReference type="GO" id="GO:0005743">
    <property type="term" value="C:mitochondrial inner membrane"/>
    <property type="evidence" value="ECO:0007669"/>
    <property type="project" value="UniProtKB-SubCell"/>
</dbReference>
<comment type="caution">
    <text evidence="8">The sequence shown here is derived from an EMBL/GenBank/DDBJ whole genome shotgun (WGS) entry which is preliminary data.</text>
</comment>
<evidence type="ECO:0000256" key="1">
    <source>
        <dbReference type="ARBA" id="ARBA00004273"/>
    </source>
</evidence>
<keyword evidence="5" id="KW-0496">Mitochondrion</keyword>
<evidence type="ECO:0000313" key="8">
    <source>
        <dbReference type="EMBL" id="KAF6063545.1"/>
    </source>
</evidence>
<keyword evidence="2 7" id="KW-0812">Transmembrane</keyword>
<gene>
    <name evidence="8" type="ORF">FOB64_005182</name>
</gene>
<dbReference type="GO" id="GO:0006123">
    <property type="term" value="P:mitochondrial electron transport, cytochrome c to oxygen"/>
    <property type="evidence" value="ECO:0007669"/>
    <property type="project" value="TreeGrafter"/>
</dbReference>
<accession>A0A8H6BVG5</accession>
<reference evidence="8 9" key="1">
    <citation type="submission" date="2020-03" db="EMBL/GenBank/DDBJ databases">
        <title>FDA dAtabase for Regulatory Grade micrObial Sequences (FDA-ARGOS): Supporting development and validation of Infectious Disease Dx tests.</title>
        <authorList>
            <person name="Campos J."/>
            <person name="Goldberg B."/>
            <person name="Tallon L."/>
            <person name="Sadzewicz L."/>
            <person name="Vavikolanu K."/>
            <person name="Mehta A."/>
            <person name="Aluvathingal J."/>
            <person name="Nadendla S."/>
            <person name="Nandy P."/>
            <person name="Geyer C."/>
            <person name="Yan Y."/>
            <person name="Sichtig H."/>
        </authorList>
    </citation>
    <scope>NUCLEOTIDE SEQUENCE [LARGE SCALE GENOMIC DNA]</scope>
    <source>
        <strain evidence="8 9">FDAARGOS_656</strain>
    </source>
</reference>
<name>A0A8H6BVG5_CANAX</name>
<dbReference type="PANTHER" id="PTHR28264:SF1">
    <property type="entry name" value="CYTOCHROME C OXIDASE SUBUNIT 6C"/>
    <property type="match status" value="1"/>
</dbReference>
<comment type="subcellular location">
    <subcellularLocation>
        <location evidence="1">Mitochondrion inner membrane</location>
    </subcellularLocation>
</comment>
<evidence type="ECO:0000256" key="6">
    <source>
        <dbReference type="ARBA" id="ARBA00023136"/>
    </source>
</evidence>
<dbReference type="EMBL" id="JABWAD010000060">
    <property type="protein sequence ID" value="KAF6063545.1"/>
    <property type="molecule type" value="Genomic_DNA"/>
</dbReference>
<evidence type="ECO:0000256" key="7">
    <source>
        <dbReference type="SAM" id="Phobius"/>
    </source>
</evidence>
<sequence>MALAPITGTLKRKIITDITIGFAAGFGLAYLYWEVEHKPIIAKRDAYYAQLRKQKEIEEVLKATFRRSNMLSYFGLISLLE</sequence>
<keyword evidence="3" id="KW-0999">Mitochondrion inner membrane</keyword>
<dbReference type="PANTHER" id="PTHR28264">
    <property type="entry name" value="CYTOCHROME C OXIDASE SUBUNIT 7A"/>
    <property type="match status" value="1"/>
</dbReference>
<evidence type="ECO:0000313" key="9">
    <source>
        <dbReference type="Proteomes" id="UP000536275"/>
    </source>
</evidence>
<evidence type="ECO:0000256" key="4">
    <source>
        <dbReference type="ARBA" id="ARBA00022989"/>
    </source>
</evidence>
<keyword evidence="6 7" id="KW-0472">Membrane</keyword>
<organism evidence="8 9">
    <name type="scientific">Candida albicans</name>
    <name type="common">Yeast</name>
    <dbReference type="NCBI Taxonomy" id="5476"/>
    <lineage>
        <taxon>Eukaryota</taxon>
        <taxon>Fungi</taxon>
        <taxon>Dikarya</taxon>
        <taxon>Ascomycota</taxon>
        <taxon>Saccharomycotina</taxon>
        <taxon>Pichiomycetes</taxon>
        <taxon>Debaryomycetaceae</taxon>
        <taxon>Candida/Lodderomyces clade</taxon>
        <taxon>Candida</taxon>
    </lineage>
</organism>
<dbReference type="Proteomes" id="UP000536275">
    <property type="component" value="Unassembled WGS sequence"/>
</dbReference>
<dbReference type="GO" id="GO:0004129">
    <property type="term" value="F:cytochrome-c oxidase activity"/>
    <property type="evidence" value="ECO:0007669"/>
    <property type="project" value="TreeGrafter"/>
</dbReference>
<proteinExistence type="predicted"/>